<keyword evidence="1" id="KW-1133">Transmembrane helix</keyword>
<dbReference type="AlphaFoldDB" id="A0AA96V5W1"/>
<sequence>MVLDNKNLVLGGWILLVIGLAGSFIWSALFLVALLGMVFWTVAIRREKKKPKEDRVLITGFYDSKNIPRVMFAAAGIIFVVWIILAAVNIDIPAAYSATEGDIIQKIGYTVGAMMGFDLAYSVYALLFVLIDLILAGYTRKLSIEMVLFEKGRKKPVPNPAKLNNSIYGYKLKK</sequence>
<gene>
    <name evidence="2" type="ORF">MsAm2_10890</name>
</gene>
<feature type="transmembrane region" description="Helical" evidence="1">
    <location>
        <begin position="12"/>
        <end position="42"/>
    </location>
</feature>
<keyword evidence="1" id="KW-0472">Membrane</keyword>
<reference evidence="2 3" key="1">
    <citation type="submission" date="2023-07" db="EMBL/GenBank/DDBJ databases">
        <title>Closed genome sequence of Methanosarcinaceae archaeon Am2.</title>
        <authorList>
            <person name="Poehlein A."/>
            <person name="Protasov E."/>
            <person name="Platt K."/>
            <person name="Reeh H."/>
            <person name="Daniel R."/>
            <person name="Brune A."/>
        </authorList>
    </citation>
    <scope>NUCLEOTIDE SEQUENCE [LARGE SCALE GENOMIC DNA]</scope>
    <source>
        <strain evidence="2 3">Am2</strain>
    </source>
</reference>
<protein>
    <submittedName>
        <fullName evidence="2">Uncharacterized protein</fullName>
    </submittedName>
</protein>
<dbReference type="Proteomes" id="UP001304970">
    <property type="component" value="Chromosome"/>
</dbReference>
<dbReference type="RefSeq" id="WP_338097270.1">
    <property type="nucleotide sequence ID" value="NZ_CP131061.1"/>
</dbReference>
<dbReference type="EMBL" id="CP131061">
    <property type="protein sequence ID" value="WNY27297.1"/>
    <property type="molecule type" value="Genomic_DNA"/>
</dbReference>
<evidence type="ECO:0000313" key="2">
    <source>
        <dbReference type="EMBL" id="WNY27297.1"/>
    </source>
</evidence>
<feature type="transmembrane region" description="Helical" evidence="1">
    <location>
        <begin position="119"/>
        <end position="138"/>
    </location>
</feature>
<name>A0AA96V5W1_9EURY</name>
<proteinExistence type="predicted"/>
<keyword evidence="1" id="KW-0812">Transmembrane</keyword>
<keyword evidence="3" id="KW-1185">Reference proteome</keyword>
<dbReference type="GeneID" id="89228509"/>
<evidence type="ECO:0000256" key="1">
    <source>
        <dbReference type="SAM" id="Phobius"/>
    </source>
</evidence>
<organism evidence="2 3">
    <name type="scientific">Methanolapillus ohkumae</name>
    <dbReference type="NCBI Taxonomy" id="3028298"/>
    <lineage>
        <taxon>Archaea</taxon>
        <taxon>Methanobacteriati</taxon>
        <taxon>Methanobacteriota</taxon>
        <taxon>Stenosarchaea group</taxon>
        <taxon>Methanomicrobia</taxon>
        <taxon>Methanosarcinales</taxon>
        <taxon>Methanosarcinaceae</taxon>
        <taxon>Methanolapillus</taxon>
    </lineage>
</organism>
<evidence type="ECO:0000313" key="3">
    <source>
        <dbReference type="Proteomes" id="UP001304970"/>
    </source>
</evidence>
<feature type="transmembrane region" description="Helical" evidence="1">
    <location>
        <begin position="70"/>
        <end position="90"/>
    </location>
</feature>
<accession>A0AA96V5W1</accession>